<protein>
    <submittedName>
        <fullName evidence="2">VWA domain-containing protein</fullName>
    </submittedName>
</protein>
<dbReference type="SMART" id="SM00327">
    <property type="entry name" value="VWA"/>
    <property type="match status" value="1"/>
</dbReference>
<dbReference type="Pfam" id="PF13768">
    <property type="entry name" value="VWA_3"/>
    <property type="match status" value="1"/>
</dbReference>
<evidence type="ECO:0000313" key="3">
    <source>
        <dbReference type="Proteomes" id="UP001595923"/>
    </source>
</evidence>
<proteinExistence type="predicted"/>
<dbReference type="Proteomes" id="UP001595923">
    <property type="component" value="Unassembled WGS sequence"/>
</dbReference>
<dbReference type="Gene3D" id="2.60.40.3670">
    <property type="match status" value="1"/>
</dbReference>
<dbReference type="InterPro" id="IPR036465">
    <property type="entry name" value="vWFA_dom_sf"/>
</dbReference>
<dbReference type="RefSeq" id="WP_378578590.1">
    <property type="nucleotide sequence ID" value="NZ_JBHSFQ010000031.1"/>
</dbReference>
<comment type="caution">
    <text evidence="2">The sequence shown here is derived from an EMBL/GenBank/DDBJ whole genome shotgun (WGS) entry which is preliminary data.</text>
</comment>
<dbReference type="Pfam" id="PF18571">
    <property type="entry name" value="VWA_3_C"/>
    <property type="match status" value="1"/>
</dbReference>
<accession>A0ABV9E1G1</accession>
<dbReference type="CDD" id="cd00198">
    <property type="entry name" value="vWFA"/>
    <property type="match status" value="1"/>
</dbReference>
<evidence type="ECO:0000259" key="1">
    <source>
        <dbReference type="PROSITE" id="PS50234"/>
    </source>
</evidence>
<feature type="domain" description="VWFA" evidence="1">
    <location>
        <begin position="62"/>
        <end position="243"/>
    </location>
</feature>
<keyword evidence="3" id="KW-1185">Reference proteome</keyword>
<dbReference type="Gene3D" id="3.40.50.410">
    <property type="entry name" value="von Willebrand factor, type A domain"/>
    <property type="match status" value="1"/>
</dbReference>
<dbReference type="InterPro" id="IPR041176">
    <property type="entry name" value="VWA_3_C"/>
</dbReference>
<evidence type="ECO:0000313" key="2">
    <source>
        <dbReference type="EMBL" id="MFC4564989.1"/>
    </source>
</evidence>
<dbReference type="EMBL" id="JBHSFQ010000031">
    <property type="protein sequence ID" value="MFC4564989.1"/>
    <property type="molecule type" value="Genomic_DNA"/>
</dbReference>
<dbReference type="PANTHER" id="PTHR45737">
    <property type="entry name" value="VON WILLEBRAND FACTOR A DOMAIN-CONTAINING PROTEIN 5A"/>
    <property type="match status" value="1"/>
</dbReference>
<name>A0ABV9E1G1_9ACTN</name>
<sequence>MSGDAGAPVFSVRVDQNRFLPVGGTDVHAIVEIAASGPPARGERGVTGPDALTGAPTAPDAAEVVIIDTSGSMRGEKIAAARRAAAAAVAALREGVLFAIIAGSGDAAMVYPAERRLVAATSGTRAAAVRAVRGLSAGGGTRMGVWLRAAGDLFAAPDTPALRHAILITDGLDNELPGSLDEALKEVAGRFVCDCRGVGTSWSVDELRRISSALMGGMGIIADPADMAADVRAMTEAAMGKTVADVALRLWIPQAARVRFIRQVAPTVRDLRRIGRGTQVGDYPLGAWGDEARDYHVCVVVPPGPPGRRMRAGWVRVVAGERVLASGDILAEWTSDDERPARTDARVAHYTGQARLARAVREGLVARRKGDTDTATARLGRAVALAHASGNEAMAALLRKVVDVVDPETGTVRLRSPVAEVDEMTLDTDSTRTVRMRAADPAEG</sequence>
<dbReference type="SUPFAM" id="SSF53300">
    <property type="entry name" value="vWA-like"/>
    <property type="match status" value="1"/>
</dbReference>
<organism evidence="2 3">
    <name type="scientific">Nocardiopsis mangrovi</name>
    <dbReference type="NCBI Taxonomy" id="1179818"/>
    <lineage>
        <taxon>Bacteria</taxon>
        <taxon>Bacillati</taxon>
        <taxon>Actinomycetota</taxon>
        <taxon>Actinomycetes</taxon>
        <taxon>Streptosporangiales</taxon>
        <taxon>Nocardiopsidaceae</taxon>
        <taxon>Nocardiopsis</taxon>
    </lineage>
</organism>
<dbReference type="InterPro" id="IPR002035">
    <property type="entry name" value="VWF_A"/>
</dbReference>
<dbReference type="Gene3D" id="1.20.120.1690">
    <property type="match status" value="1"/>
</dbReference>
<dbReference type="PROSITE" id="PS50234">
    <property type="entry name" value="VWFA"/>
    <property type="match status" value="1"/>
</dbReference>
<dbReference type="PANTHER" id="PTHR45737:SF6">
    <property type="entry name" value="VON WILLEBRAND FACTOR A DOMAIN-CONTAINING PROTEIN 5A"/>
    <property type="match status" value="1"/>
</dbReference>
<reference evidence="3" key="1">
    <citation type="journal article" date="2019" name="Int. J. Syst. Evol. Microbiol.">
        <title>The Global Catalogue of Microorganisms (GCM) 10K type strain sequencing project: providing services to taxonomists for standard genome sequencing and annotation.</title>
        <authorList>
            <consortium name="The Broad Institute Genomics Platform"/>
            <consortium name="The Broad Institute Genome Sequencing Center for Infectious Disease"/>
            <person name="Wu L."/>
            <person name="Ma J."/>
        </authorList>
    </citation>
    <scope>NUCLEOTIDE SEQUENCE [LARGE SCALE GENOMIC DNA]</scope>
    <source>
        <strain evidence="3">XZYJ18</strain>
    </source>
</reference>
<gene>
    <name evidence="2" type="ORF">ACFO4E_24275</name>
</gene>